<feature type="transmembrane region" description="Helical" evidence="1">
    <location>
        <begin position="21"/>
        <end position="42"/>
    </location>
</feature>
<keyword evidence="1" id="KW-0472">Membrane</keyword>
<dbReference type="InterPro" id="IPR013783">
    <property type="entry name" value="Ig-like_fold"/>
</dbReference>
<evidence type="ECO:0000313" key="3">
    <source>
        <dbReference type="EMBL" id="GAH87123.1"/>
    </source>
</evidence>
<keyword evidence="1" id="KW-0812">Transmembrane</keyword>
<dbReference type="Gene3D" id="2.60.40.10">
    <property type="entry name" value="Immunoglobulins"/>
    <property type="match status" value="1"/>
</dbReference>
<proteinExistence type="predicted"/>
<dbReference type="SUPFAM" id="SSF49299">
    <property type="entry name" value="PKD domain"/>
    <property type="match status" value="1"/>
</dbReference>
<keyword evidence="1" id="KW-1133">Transmembrane helix</keyword>
<feature type="non-terminal residue" evidence="3">
    <location>
        <position position="223"/>
    </location>
</feature>
<gene>
    <name evidence="3" type="ORF">S03H2_63728</name>
</gene>
<reference evidence="3" key="1">
    <citation type="journal article" date="2014" name="Front. Microbiol.">
        <title>High frequency of phylogenetically diverse reductive dehalogenase-homologous genes in deep subseafloor sedimentary metagenomes.</title>
        <authorList>
            <person name="Kawai M."/>
            <person name="Futagami T."/>
            <person name="Toyoda A."/>
            <person name="Takaki Y."/>
            <person name="Nishi S."/>
            <person name="Hori S."/>
            <person name="Arai W."/>
            <person name="Tsubouchi T."/>
            <person name="Morono Y."/>
            <person name="Uchiyama I."/>
            <person name="Ito T."/>
            <person name="Fujiyama A."/>
            <person name="Inagaki F."/>
            <person name="Takami H."/>
        </authorList>
    </citation>
    <scope>NUCLEOTIDE SEQUENCE</scope>
    <source>
        <strain evidence="3">Expedition CK06-06</strain>
    </source>
</reference>
<evidence type="ECO:0000259" key="2">
    <source>
        <dbReference type="Pfam" id="PF18911"/>
    </source>
</evidence>
<evidence type="ECO:0000256" key="1">
    <source>
        <dbReference type="SAM" id="Phobius"/>
    </source>
</evidence>
<sequence length="223" mass="25584">DSVAQEEIGHRWRTMMSKKLFAIWLFAICIVFASSGCIFNGGDGNKPPDAPSITCPTEAEIDEEVAVTVKSFDPNGDRVAYKVRFGDDVDSEWSEYFPSGQDVIFIHRYERAGDYRVKAIASDAKSNGEWSEDKWIKIKTDLPPRLISILGTCLPGCEEMWKELKGTHFYGNRYGWPDYDEAERLGMKVFVNIRADDWRFSLEEQGELSRLRDYVKTNVMRAR</sequence>
<dbReference type="Pfam" id="PF18911">
    <property type="entry name" value="PKD_4"/>
    <property type="match status" value="1"/>
</dbReference>
<comment type="caution">
    <text evidence="3">The sequence shown here is derived from an EMBL/GenBank/DDBJ whole genome shotgun (WGS) entry which is preliminary data.</text>
</comment>
<dbReference type="CDD" id="cd00146">
    <property type="entry name" value="PKD"/>
    <property type="match status" value="1"/>
</dbReference>
<name>X1KYV7_9ZZZZ</name>
<dbReference type="EMBL" id="BARU01041320">
    <property type="protein sequence ID" value="GAH87123.1"/>
    <property type="molecule type" value="Genomic_DNA"/>
</dbReference>
<accession>X1KYV7</accession>
<feature type="non-terminal residue" evidence="3">
    <location>
        <position position="1"/>
    </location>
</feature>
<feature type="domain" description="PKD" evidence="2">
    <location>
        <begin position="45"/>
        <end position="126"/>
    </location>
</feature>
<dbReference type="InterPro" id="IPR000601">
    <property type="entry name" value="PKD_dom"/>
</dbReference>
<dbReference type="AlphaFoldDB" id="X1KYV7"/>
<organism evidence="3">
    <name type="scientific">marine sediment metagenome</name>
    <dbReference type="NCBI Taxonomy" id="412755"/>
    <lineage>
        <taxon>unclassified sequences</taxon>
        <taxon>metagenomes</taxon>
        <taxon>ecological metagenomes</taxon>
    </lineage>
</organism>
<dbReference type="InterPro" id="IPR035986">
    <property type="entry name" value="PKD_dom_sf"/>
</dbReference>
<protein>
    <recommendedName>
        <fullName evidence="2">PKD domain-containing protein</fullName>
    </recommendedName>
</protein>